<protein>
    <submittedName>
        <fullName evidence="1">Uncharacterized protein</fullName>
    </submittedName>
</protein>
<dbReference type="EMBL" id="CM047592">
    <property type="protein sequence ID" value="KAI9918174.1"/>
    <property type="molecule type" value="Genomic_DNA"/>
</dbReference>
<gene>
    <name evidence="1" type="ORF">PsorP6_012765</name>
</gene>
<keyword evidence="2" id="KW-1185">Reference proteome</keyword>
<dbReference type="Proteomes" id="UP001163321">
    <property type="component" value="Chromosome 13"/>
</dbReference>
<evidence type="ECO:0000313" key="1">
    <source>
        <dbReference type="EMBL" id="KAI9918174.1"/>
    </source>
</evidence>
<sequence>MKMDLRREELERKAEFRRRELESKNNEMDLRLEDTAELRLLLQLQLRNVEELQVRRGALLNPSYLHQEQDTRCLRTTRPQPL</sequence>
<proteinExistence type="predicted"/>
<name>A0ACC0WH64_9STRA</name>
<reference evidence="1 2" key="1">
    <citation type="journal article" date="2022" name="bioRxiv">
        <title>The genome of the oomycete Peronosclerospora sorghi, a cosmopolitan pathogen of maize and sorghum, is inflated with dispersed pseudogenes.</title>
        <authorList>
            <person name="Fletcher K."/>
            <person name="Martin F."/>
            <person name="Isakeit T."/>
            <person name="Cavanaugh K."/>
            <person name="Magill C."/>
            <person name="Michelmore R."/>
        </authorList>
    </citation>
    <scope>NUCLEOTIDE SEQUENCE [LARGE SCALE GENOMIC DNA]</scope>
    <source>
        <strain evidence="1">P6</strain>
    </source>
</reference>
<organism evidence="1 2">
    <name type="scientific">Peronosclerospora sorghi</name>
    <dbReference type="NCBI Taxonomy" id="230839"/>
    <lineage>
        <taxon>Eukaryota</taxon>
        <taxon>Sar</taxon>
        <taxon>Stramenopiles</taxon>
        <taxon>Oomycota</taxon>
        <taxon>Peronosporomycetes</taxon>
        <taxon>Peronosporales</taxon>
        <taxon>Peronosporaceae</taxon>
        <taxon>Peronosclerospora</taxon>
    </lineage>
</organism>
<evidence type="ECO:0000313" key="2">
    <source>
        <dbReference type="Proteomes" id="UP001163321"/>
    </source>
</evidence>
<comment type="caution">
    <text evidence="1">The sequence shown here is derived from an EMBL/GenBank/DDBJ whole genome shotgun (WGS) entry which is preliminary data.</text>
</comment>
<accession>A0ACC0WH64</accession>